<dbReference type="SMART" id="SM00507">
    <property type="entry name" value="HNHc"/>
    <property type="match status" value="1"/>
</dbReference>
<dbReference type="AlphaFoldDB" id="A0A9X1LLX7"/>
<proteinExistence type="predicted"/>
<dbReference type="Proteomes" id="UP001139289">
    <property type="component" value="Unassembled WGS sequence"/>
</dbReference>
<dbReference type="InterPro" id="IPR003615">
    <property type="entry name" value="HNH_nuc"/>
</dbReference>
<keyword evidence="4" id="KW-1185">Reference proteome</keyword>
<feature type="region of interest" description="Disordered" evidence="1">
    <location>
        <begin position="160"/>
        <end position="179"/>
    </location>
</feature>
<reference evidence="3" key="1">
    <citation type="submission" date="2021-04" db="EMBL/GenBank/DDBJ databases">
        <title>Microbacterium tenobrionis sp. nov. and Microbacterium allomyrinae sp. nov., isolated from larvae of Tenobrio molitor and Allomyrina dichotoma, respectively.</title>
        <authorList>
            <person name="Lee S.D."/>
        </authorList>
    </citation>
    <scope>NUCLEOTIDE SEQUENCE</scope>
    <source>
        <strain evidence="3">YMB-B2</strain>
    </source>
</reference>
<evidence type="ECO:0000259" key="2">
    <source>
        <dbReference type="SMART" id="SM00507"/>
    </source>
</evidence>
<dbReference type="RefSeq" id="WP_227529441.1">
    <property type="nucleotide sequence ID" value="NZ_JAGTTM010000001.1"/>
</dbReference>
<dbReference type="CDD" id="cd00085">
    <property type="entry name" value="HNHc"/>
    <property type="match status" value="1"/>
</dbReference>
<evidence type="ECO:0000313" key="3">
    <source>
        <dbReference type="EMBL" id="MCC2028096.1"/>
    </source>
</evidence>
<feature type="domain" description="HNH nuclease" evidence="2">
    <location>
        <begin position="397"/>
        <end position="450"/>
    </location>
</feature>
<protein>
    <submittedName>
        <fullName evidence="3">DUF222 domain-containing protein</fullName>
    </submittedName>
</protein>
<organism evidence="3 4">
    <name type="scientific">Microbacterium tenebrionis</name>
    <dbReference type="NCBI Taxonomy" id="2830665"/>
    <lineage>
        <taxon>Bacteria</taxon>
        <taxon>Bacillati</taxon>
        <taxon>Actinomycetota</taxon>
        <taxon>Actinomycetes</taxon>
        <taxon>Micrococcales</taxon>
        <taxon>Microbacteriaceae</taxon>
        <taxon>Microbacterium</taxon>
    </lineage>
</organism>
<comment type="caution">
    <text evidence="3">The sequence shown here is derived from an EMBL/GenBank/DDBJ whole genome shotgun (WGS) entry which is preliminary data.</text>
</comment>
<dbReference type="EMBL" id="JAGTTM010000001">
    <property type="protein sequence ID" value="MCC2028096.1"/>
    <property type="molecule type" value="Genomic_DNA"/>
</dbReference>
<evidence type="ECO:0000313" key="4">
    <source>
        <dbReference type="Proteomes" id="UP001139289"/>
    </source>
</evidence>
<accession>A0A9X1LLX7</accession>
<sequence length="503" mass="54263">MATFTDVAALIPTLCGGGVVVDDAAAAQGVLMLMPDADVVAILREAASVAKQLEQIQVAASGVIAVRSSRERGHSGLSQSRGHRSAASLIQDVTGSTKADANRKVRVGEALLDNELEEQLPIGEGVPESRPAPRAWHQPLRDALRDGRVTSAQFDAIKRGLGDPPLIDANSGDESSDGLDAAARADAQDAARAAWSQAAEQLVGEVSERTVEELWQAARTVRDLLDPEGAEARYLARFDDRSFRTYRGQDGQKRASMVFEDDGDLFVETMMAAALRPRRGGPRFVDPDEKAQAASLADDPRTTDQLAYDLLMDVIRSGALADAESVFGARQPGVRLVQVIDADGAPATVAHSEDGLVSIPGAAVAQHICDSGTVPVAVDSCGNPLDVGREHRLFTPKQRIALAIRDGGCRWRGCDRPSSYCEAHHIDEWHRDQGRTDIDRGILLCRYHHMTLHHGGWWITRDGTGDFVLHHPSGETFPMRPRAALSYAWGGIDPPPKRFRPAA</sequence>
<gene>
    <name evidence="3" type="ORF">KEC56_00895</name>
</gene>
<evidence type="ECO:0000256" key="1">
    <source>
        <dbReference type="SAM" id="MobiDB-lite"/>
    </source>
</evidence>
<name>A0A9X1LLX7_9MICO</name>